<reference evidence="3" key="1">
    <citation type="submission" date="2022-11" db="UniProtKB">
        <authorList>
            <consortium name="WormBaseParasite"/>
        </authorList>
    </citation>
    <scope>IDENTIFICATION</scope>
</reference>
<keyword evidence="2" id="KW-1185">Reference proteome</keyword>
<feature type="region of interest" description="Disordered" evidence="1">
    <location>
        <begin position="29"/>
        <end position="78"/>
    </location>
</feature>
<dbReference type="AlphaFoldDB" id="A0A914KI22"/>
<feature type="compositionally biased region" description="Basic and acidic residues" evidence="1">
    <location>
        <begin position="187"/>
        <end position="208"/>
    </location>
</feature>
<protein>
    <submittedName>
        <fullName evidence="3">Candidate secreted effector</fullName>
    </submittedName>
</protein>
<evidence type="ECO:0000313" key="2">
    <source>
        <dbReference type="Proteomes" id="UP000887563"/>
    </source>
</evidence>
<accession>A0A914KI22</accession>
<sequence length="246" mass="27801">MFVLNNKQNKLFVLNKNKTGTIQTNEQNLVPIQQQPNKHLQNTTNPPTKTSTNAAPYKQHQNPKDQQPNKHLPTTTNTPTTLQHNILVVLPLEKLPQFCTTFYKLKQVFSCCYALSRGNFRYPRKLVREKNGKLSPSNNLPDECLNCGRTCQHGIDYMTGKPLPAEKQRGTQPPPTHPPQTMPKMKQGTETRAKRNALKGREGEDEKAVTTPSPLKMLKLKQNVNETTEATTEAPIYVPLNPEIVN</sequence>
<evidence type="ECO:0000256" key="1">
    <source>
        <dbReference type="SAM" id="MobiDB-lite"/>
    </source>
</evidence>
<name>A0A914KI22_MELIC</name>
<feature type="region of interest" description="Disordered" evidence="1">
    <location>
        <begin position="159"/>
        <end position="214"/>
    </location>
</feature>
<dbReference type="Proteomes" id="UP000887563">
    <property type="component" value="Unplaced"/>
</dbReference>
<organism evidence="2 3">
    <name type="scientific">Meloidogyne incognita</name>
    <name type="common">Southern root-knot nematode worm</name>
    <name type="synonym">Oxyuris incognita</name>
    <dbReference type="NCBI Taxonomy" id="6306"/>
    <lineage>
        <taxon>Eukaryota</taxon>
        <taxon>Metazoa</taxon>
        <taxon>Ecdysozoa</taxon>
        <taxon>Nematoda</taxon>
        <taxon>Chromadorea</taxon>
        <taxon>Rhabditida</taxon>
        <taxon>Tylenchina</taxon>
        <taxon>Tylenchomorpha</taxon>
        <taxon>Tylenchoidea</taxon>
        <taxon>Meloidogynidae</taxon>
        <taxon>Meloidogyninae</taxon>
        <taxon>Meloidogyne</taxon>
        <taxon>Meloidogyne incognita group</taxon>
    </lineage>
</organism>
<proteinExistence type="predicted"/>
<evidence type="ECO:0000313" key="3">
    <source>
        <dbReference type="WBParaSite" id="Minc3s00015g01018"/>
    </source>
</evidence>
<feature type="compositionally biased region" description="Pro residues" evidence="1">
    <location>
        <begin position="172"/>
        <end position="181"/>
    </location>
</feature>
<feature type="compositionally biased region" description="Low complexity" evidence="1">
    <location>
        <begin position="42"/>
        <end position="56"/>
    </location>
</feature>
<dbReference type="WBParaSite" id="Minc3s00015g01018">
    <property type="protein sequence ID" value="Minc3s00015g01018"/>
    <property type="gene ID" value="Minc3s00015g01018"/>
</dbReference>
<feature type="compositionally biased region" description="Polar residues" evidence="1">
    <location>
        <begin position="29"/>
        <end position="41"/>
    </location>
</feature>